<name>A0A318MXY7_9PROT</name>
<dbReference type="PROSITE" id="PS51257">
    <property type="entry name" value="PROKAR_LIPOPROTEIN"/>
    <property type="match status" value="1"/>
</dbReference>
<gene>
    <name evidence="2" type="ORF">DK869_05975</name>
</gene>
<organism evidence="2 3">
    <name type="scientific">Commensalibacter melissae</name>
    <dbReference type="NCBI Taxonomy" id="2070537"/>
    <lineage>
        <taxon>Bacteria</taxon>
        <taxon>Pseudomonadati</taxon>
        <taxon>Pseudomonadota</taxon>
        <taxon>Alphaproteobacteria</taxon>
        <taxon>Acetobacterales</taxon>
        <taxon>Acetobacteraceae</taxon>
    </lineage>
</organism>
<dbReference type="Proteomes" id="UP000247565">
    <property type="component" value="Unassembled WGS sequence"/>
</dbReference>
<dbReference type="OrthoDB" id="7346275at2"/>
<dbReference type="EMBL" id="QGLT01000003">
    <property type="protein sequence ID" value="PXZ00183.1"/>
    <property type="molecule type" value="Genomic_DNA"/>
</dbReference>
<evidence type="ECO:0000259" key="1">
    <source>
        <dbReference type="Pfam" id="PF03886"/>
    </source>
</evidence>
<dbReference type="Pfam" id="PF03886">
    <property type="entry name" value="ABC_trans_aux"/>
    <property type="match status" value="1"/>
</dbReference>
<dbReference type="AlphaFoldDB" id="A0A318MXY7"/>
<dbReference type="SUPFAM" id="SSF159594">
    <property type="entry name" value="XCC0632-like"/>
    <property type="match status" value="1"/>
</dbReference>
<comment type="caution">
    <text evidence="2">The sequence shown here is derived from an EMBL/GenBank/DDBJ whole genome shotgun (WGS) entry which is preliminary data.</text>
</comment>
<feature type="domain" description="ABC-type transport auxiliary lipoprotein component" evidence="1">
    <location>
        <begin position="45"/>
        <end position="191"/>
    </location>
</feature>
<evidence type="ECO:0000313" key="2">
    <source>
        <dbReference type="EMBL" id="PXZ00183.1"/>
    </source>
</evidence>
<accession>A0A318MXY7</accession>
<dbReference type="RefSeq" id="WP_110439106.1">
    <property type="nucleotide sequence ID" value="NZ_CP046393.1"/>
</dbReference>
<sequence>MNKFIALSSLSTLFILGGCSAPPLKYYTFNENIINQSTNKITQYSEISPTIIITPITIPDYLDTTDIVTRENSSLHHSVNGRMSSVLSVAITDYVTHLLSVKNPTLFITNQRQVGMPTSQILINISHLDVQNLGNQNGSAILEADWSIIPRNEHLPINKQKGTFFASGSIASDSDVIKIEEALLIQLVNQINKNPLY</sequence>
<dbReference type="Gene3D" id="3.40.50.10610">
    <property type="entry name" value="ABC-type transport auxiliary lipoprotein component"/>
    <property type="match status" value="1"/>
</dbReference>
<evidence type="ECO:0000313" key="3">
    <source>
        <dbReference type="Proteomes" id="UP000247565"/>
    </source>
</evidence>
<proteinExistence type="predicted"/>
<protein>
    <recommendedName>
        <fullName evidence="1">ABC-type transport auxiliary lipoprotein component domain-containing protein</fullName>
    </recommendedName>
</protein>
<keyword evidence="3" id="KW-1185">Reference proteome</keyword>
<reference evidence="2 3" key="1">
    <citation type="submission" date="2018-05" db="EMBL/GenBank/DDBJ databases">
        <title>Reference genomes for bee gut microbiota database.</title>
        <authorList>
            <person name="Ellegaard K.M."/>
        </authorList>
    </citation>
    <scope>NUCLEOTIDE SEQUENCE [LARGE SCALE GENOMIC DNA]</scope>
    <source>
        <strain evidence="2 3">ESL0284</strain>
    </source>
</reference>
<dbReference type="InterPro" id="IPR005586">
    <property type="entry name" value="ABC_trans_aux"/>
</dbReference>